<dbReference type="InterPro" id="IPR032783">
    <property type="entry name" value="AraC_lig"/>
</dbReference>
<dbReference type="AlphaFoldDB" id="A0A1T5K8A7"/>
<dbReference type="Proteomes" id="UP000190341">
    <property type="component" value="Unassembled WGS sequence"/>
</dbReference>
<dbReference type="InterPro" id="IPR018060">
    <property type="entry name" value="HTH_AraC"/>
</dbReference>
<protein>
    <submittedName>
        <fullName evidence="5">AraC-type DNA-binding protein</fullName>
    </submittedName>
</protein>
<dbReference type="InterPro" id="IPR009057">
    <property type="entry name" value="Homeodomain-like_sf"/>
</dbReference>
<dbReference type="STRING" id="428993.SAMN06296058_1449"/>
<dbReference type="SUPFAM" id="SSF46689">
    <property type="entry name" value="Homeodomain-like"/>
    <property type="match status" value="2"/>
</dbReference>
<evidence type="ECO:0000256" key="3">
    <source>
        <dbReference type="ARBA" id="ARBA00023163"/>
    </source>
</evidence>
<dbReference type="OrthoDB" id="9783876at2"/>
<accession>A0A1T5K8A7</accession>
<evidence type="ECO:0000313" key="5">
    <source>
        <dbReference type="EMBL" id="SKC59699.1"/>
    </source>
</evidence>
<evidence type="ECO:0000256" key="1">
    <source>
        <dbReference type="ARBA" id="ARBA00023015"/>
    </source>
</evidence>
<gene>
    <name evidence="5" type="ORF">SAMN06296058_1449</name>
</gene>
<sequence length="324" mass="35670">MDALSEILRVVHMSGAFFINARFSAPWCYQSPQASLAAPWLDPCAEQIVIFHLITEGECLVEMEGEPPLRVQAGDVLLFPTGAAHRMTSDAGLPPPPGAANLQKLLSSRPRRLAYGGGGAATRMVCGYLACDSRLARLLLNGLPPTVVVSLRDSEAGRWLESSVRYALAEARTPRPGSAGLLAKLSELLFIEVLRQHVHQSEGQVGWLAGLSDRVVGNALNALHQKPGHEWTLVDLAREAGTSRSVLAERFQQLVGTSPMNYLTQWRMVMAANLLRRSNTPLARVAEEVGYQNDTSFSRAFRREYGQPPSAWRRNCMQRESWAQ</sequence>
<proteinExistence type="predicted"/>
<dbReference type="Gene3D" id="1.10.10.60">
    <property type="entry name" value="Homeodomain-like"/>
    <property type="match status" value="2"/>
</dbReference>
<dbReference type="SUPFAM" id="SSF51182">
    <property type="entry name" value="RmlC-like cupins"/>
    <property type="match status" value="1"/>
</dbReference>
<dbReference type="PANTHER" id="PTHR11019">
    <property type="entry name" value="HTH-TYPE TRANSCRIPTIONAL REGULATOR NIMR"/>
    <property type="match status" value="1"/>
</dbReference>
<dbReference type="InterPro" id="IPR018062">
    <property type="entry name" value="HTH_AraC-typ_CS"/>
</dbReference>
<reference evidence="5 6" key="1">
    <citation type="submission" date="2017-02" db="EMBL/GenBank/DDBJ databases">
        <authorList>
            <person name="Peterson S.W."/>
        </authorList>
    </citation>
    <scope>NUCLEOTIDE SEQUENCE [LARGE SCALE GENOMIC DNA]</scope>
    <source>
        <strain evidence="5 6">P15</strain>
    </source>
</reference>
<dbReference type="GO" id="GO:0003700">
    <property type="term" value="F:DNA-binding transcription factor activity"/>
    <property type="evidence" value="ECO:0007669"/>
    <property type="project" value="InterPro"/>
</dbReference>
<evidence type="ECO:0000313" key="6">
    <source>
        <dbReference type="Proteomes" id="UP000190341"/>
    </source>
</evidence>
<dbReference type="PROSITE" id="PS01124">
    <property type="entry name" value="HTH_ARAC_FAMILY_2"/>
    <property type="match status" value="1"/>
</dbReference>
<organism evidence="5 6">
    <name type="scientific">Pseudoxanthomonas indica</name>
    <dbReference type="NCBI Taxonomy" id="428993"/>
    <lineage>
        <taxon>Bacteria</taxon>
        <taxon>Pseudomonadati</taxon>
        <taxon>Pseudomonadota</taxon>
        <taxon>Gammaproteobacteria</taxon>
        <taxon>Lysobacterales</taxon>
        <taxon>Lysobacteraceae</taxon>
        <taxon>Pseudoxanthomonas</taxon>
    </lineage>
</organism>
<dbReference type="GO" id="GO:0043565">
    <property type="term" value="F:sequence-specific DNA binding"/>
    <property type="evidence" value="ECO:0007669"/>
    <property type="project" value="InterPro"/>
</dbReference>
<dbReference type="InterPro" id="IPR020449">
    <property type="entry name" value="Tscrpt_reg_AraC-type_HTH"/>
</dbReference>
<feature type="domain" description="HTH araC/xylS-type" evidence="4">
    <location>
        <begin position="213"/>
        <end position="315"/>
    </location>
</feature>
<dbReference type="Pfam" id="PF12852">
    <property type="entry name" value="Cupin_6"/>
    <property type="match status" value="1"/>
</dbReference>
<dbReference type="PANTHER" id="PTHR11019:SF159">
    <property type="entry name" value="TRANSCRIPTIONAL REGULATOR-RELATED"/>
    <property type="match status" value="1"/>
</dbReference>
<name>A0A1T5K8A7_9GAMM</name>
<dbReference type="PROSITE" id="PS00041">
    <property type="entry name" value="HTH_ARAC_FAMILY_1"/>
    <property type="match status" value="1"/>
</dbReference>
<keyword evidence="6" id="KW-1185">Reference proteome</keyword>
<evidence type="ECO:0000259" key="4">
    <source>
        <dbReference type="PROSITE" id="PS01124"/>
    </source>
</evidence>
<keyword evidence="2 5" id="KW-0238">DNA-binding</keyword>
<dbReference type="Pfam" id="PF12833">
    <property type="entry name" value="HTH_18"/>
    <property type="match status" value="1"/>
</dbReference>
<keyword evidence="1" id="KW-0805">Transcription regulation</keyword>
<dbReference type="EMBL" id="FUZV01000001">
    <property type="protein sequence ID" value="SKC59699.1"/>
    <property type="molecule type" value="Genomic_DNA"/>
</dbReference>
<evidence type="ECO:0000256" key="2">
    <source>
        <dbReference type="ARBA" id="ARBA00023125"/>
    </source>
</evidence>
<dbReference type="InterPro" id="IPR011051">
    <property type="entry name" value="RmlC_Cupin_sf"/>
</dbReference>
<dbReference type="SMART" id="SM00342">
    <property type="entry name" value="HTH_ARAC"/>
    <property type="match status" value="1"/>
</dbReference>
<dbReference type="RefSeq" id="WP_079723747.1">
    <property type="nucleotide sequence ID" value="NZ_BMCL01000002.1"/>
</dbReference>
<dbReference type="PRINTS" id="PR00032">
    <property type="entry name" value="HTHARAC"/>
</dbReference>
<keyword evidence="3" id="KW-0804">Transcription</keyword>